<evidence type="ECO:0000256" key="2">
    <source>
        <dbReference type="ARBA" id="ARBA00022964"/>
    </source>
</evidence>
<accession>A0A3G5A8N2</accession>
<dbReference type="Pfam" id="PF03336">
    <property type="entry name" value="Pox_C4_C10"/>
    <property type="match status" value="1"/>
</dbReference>
<evidence type="ECO:0000259" key="4">
    <source>
        <dbReference type="SMART" id="SM00702"/>
    </source>
</evidence>
<evidence type="ECO:0000256" key="1">
    <source>
        <dbReference type="ARBA" id="ARBA00001961"/>
    </source>
</evidence>
<dbReference type="GO" id="GO:0016705">
    <property type="term" value="F:oxidoreductase activity, acting on paired donors, with incorporation or reduction of molecular oxygen"/>
    <property type="evidence" value="ECO:0007669"/>
    <property type="project" value="InterPro"/>
</dbReference>
<gene>
    <name evidence="5" type="ORF">Hyperionvirus9_53</name>
</gene>
<reference evidence="5" key="1">
    <citation type="submission" date="2018-10" db="EMBL/GenBank/DDBJ databases">
        <title>Hidden diversity of soil giant viruses.</title>
        <authorList>
            <person name="Schulz F."/>
            <person name="Alteio L."/>
            <person name="Goudeau D."/>
            <person name="Ryan E.M."/>
            <person name="Malmstrom R.R."/>
            <person name="Blanchard J."/>
            <person name="Woyke T."/>
        </authorList>
    </citation>
    <scope>NUCLEOTIDE SEQUENCE</scope>
    <source>
        <strain evidence="5">HYV1</strain>
    </source>
</reference>
<evidence type="ECO:0000313" key="5">
    <source>
        <dbReference type="EMBL" id="AYV83636.1"/>
    </source>
</evidence>
<name>A0A3G5A8N2_9VIRU</name>
<dbReference type="InterPro" id="IPR006620">
    <property type="entry name" value="Pro_4_hyd_alph"/>
</dbReference>
<keyword evidence="3" id="KW-0560">Oxidoreductase</keyword>
<dbReference type="GO" id="GO:0031418">
    <property type="term" value="F:L-ascorbic acid binding"/>
    <property type="evidence" value="ECO:0007669"/>
    <property type="project" value="InterPro"/>
</dbReference>
<organism evidence="5">
    <name type="scientific">Hyperionvirus sp</name>
    <dbReference type="NCBI Taxonomy" id="2487770"/>
    <lineage>
        <taxon>Viruses</taxon>
        <taxon>Varidnaviria</taxon>
        <taxon>Bamfordvirae</taxon>
        <taxon>Nucleocytoviricota</taxon>
        <taxon>Megaviricetes</taxon>
        <taxon>Imitervirales</taxon>
        <taxon>Mimiviridae</taxon>
        <taxon>Klosneuvirinae</taxon>
    </lineage>
</organism>
<dbReference type="EMBL" id="MK072391">
    <property type="protein sequence ID" value="AYV83636.1"/>
    <property type="molecule type" value="Genomic_DNA"/>
</dbReference>
<sequence length="583" mass="68837">MTTPNYQVFNGLLNSDDLDQLHTILSLDDHKYKQARIFDHRIAQNVVDKSIRNANRITYRDPQLFNFLNQIVVKRINDTEEDCYYLLINNNVDVIKYNVGDFFKKHQDFIYYDSNAFKDYTFILSLEKCAIGGETLLYSDDDKYDSVKLAKGDVLLFKKHVIHEGKEIIDGQKIILSGNLICFPKYPDEESDFVIVNVSDKTFIIPVNTLKNTDSLYYRFYMFEKKQTPEATIFVYKEENVELTEFIKIYDIIMNSHLNDSKLLVALDYVNVKHKENYKYISELTQFINNSAEDIHLVTIDNYYKILKIFDECQNANELLPFQLITVELAKTTGSNQLIQQEPESDELKKFVIWMGLYNNLFATCDNYLMHCFEEEDFDHKPYEDNEREAYDKYANQFLSENPNMGQIKLIRDRLRDPSWKDESMIPKNIQDILSPFWTRFLSDDRELYREIRLYIWKYYSMTSIDDVDKEIYKNMNNDEKLNKFVGDLINKMDGSGGEGDPQYGKLFRKPLGSKQTDDIINVQFNKELLERLDINKMIERIIKVPSVSALEGSFVKEWIAKETVFESYNIIYRLGFMKISND</sequence>
<dbReference type="GO" id="GO:0005506">
    <property type="term" value="F:iron ion binding"/>
    <property type="evidence" value="ECO:0007669"/>
    <property type="project" value="InterPro"/>
</dbReference>
<dbReference type="GO" id="GO:0051213">
    <property type="term" value="F:dioxygenase activity"/>
    <property type="evidence" value="ECO:0007669"/>
    <property type="project" value="UniProtKB-KW"/>
</dbReference>
<feature type="domain" description="Prolyl 4-hydroxylase alpha subunit" evidence="4">
    <location>
        <begin position="4"/>
        <end position="181"/>
    </location>
</feature>
<dbReference type="InterPro" id="IPR005004">
    <property type="entry name" value="Poxvirus_C4/C10"/>
</dbReference>
<protein>
    <submittedName>
        <fullName evidence="5">Prolyl 4-hydroxylase alpha subunit</fullName>
    </submittedName>
</protein>
<proteinExistence type="predicted"/>
<dbReference type="Gene3D" id="2.60.120.620">
    <property type="entry name" value="q2cbj1_9rhob like domain"/>
    <property type="match status" value="1"/>
</dbReference>
<dbReference type="SMART" id="SM00702">
    <property type="entry name" value="P4Hc"/>
    <property type="match status" value="1"/>
</dbReference>
<evidence type="ECO:0000256" key="3">
    <source>
        <dbReference type="ARBA" id="ARBA00023002"/>
    </source>
</evidence>
<comment type="cofactor">
    <cofactor evidence="1">
        <name>L-ascorbate</name>
        <dbReference type="ChEBI" id="CHEBI:38290"/>
    </cofactor>
</comment>
<keyword evidence="2" id="KW-0223">Dioxygenase</keyword>